<dbReference type="EMBL" id="JBHTOF010000022">
    <property type="protein sequence ID" value="MFD1465031.1"/>
    <property type="molecule type" value="Genomic_DNA"/>
</dbReference>
<dbReference type="RefSeq" id="WP_164506521.1">
    <property type="nucleotide sequence ID" value="NZ_JBHTOF010000022.1"/>
</dbReference>
<keyword evidence="5 13" id="KW-0812">Transmembrane</keyword>
<evidence type="ECO:0000256" key="4">
    <source>
        <dbReference type="ARBA" id="ARBA00022538"/>
    </source>
</evidence>
<dbReference type="PANTHER" id="PTHR31462:SF5">
    <property type="entry name" value="ENDOSOMAL_LYSOSOMAL PROTON CHANNEL TMEM175"/>
    <property type="match status" value="1"/>
</dbReference>
<evidence type="ECO:0000256" key="9">
    <source>
        <dbReference type="ARBA" id="ARBA00023065"/>
    </source>
</evidence>
<dbReference type="Proteomes" id="UP001597244">
    <property type="component" value="Unassembled WGS sequence"/>
</dbReference>
<evidence type="ECO:0000256" key="10">
    <source>
        <dbReference type="ARBA" id="ARBA00023136"/>
    </source>
</evidence>
<feature type="transmembrane region" description="Helical" evidence="13">
    <location>
        <begin position="12"/>
        <end position="29"/>
    </location>
</feature>
<feature type="transmembrane region" description="Helical" evidence="13">
    <location>
        <begin position="41"/>
        <end position="60"/>
    </location>
</feature>
<keyword evidence="4" id="KW-0633">Potassium transport</keyword>
<comment type="caution">
    <text evidence="14">The sequence shown here is derived from an EMBL/GenBank/DDBJ whole genome shotgun (WGS) entry which is preliminary data.</text>
</comment>
<evidence type="ECO:0000256" key="3">
    <source>
        <dbReference type="ARBA" id="ARBA00022448"/>
    </source>
</evidence>
<evidence type="ECO:0000256" key="13">
    <source>
        <dbReference type="SAM" id="Phobius"/>
    </source>
</evidence>
<keyword evidence="6" id="KW-0631">Potassium channel</keyword>
<keyword evidence="7" id="KW-0630">Potassium</keyword>
<keyword evidence="3" id="KW-0813">Transport</keyword>
<evidence type="ECO:0000313" key="15">
    <source>
        <dbReference type="Proteomes" id="UP001597244"/>
    </source>
</evidence>
<evidence type="ECO:0000256" key="5">
    <source>
        <dbReference type="ARBA" id="ARBA00022692"/>
    </source>
</evidence>
<evidence type="ECO:0000256" key="2">
    <source>
        <dbReference type="ARBA" id="ARBA00006920"/>
    </source>
</evidence>
<comment type="catalytic activity">
    <reaction evidence="12">
        <text>K(+)(in) = K(+)(out)</text>
        <dbReference type="Rhea" id="RHEA:29463"/>
        <dbReference type="ChEBI" id="CHEBI:29103"/>
    </reaction>
</comment>
<comment type="similarity">
    <text evidence="2">Belongs to the TMEM175 family.</text>
</comment>
<evidence type="ECO:0000256" key="6">
    <source>
        <dbReference type="ARBA" id="ARBA00022826"/>
    </source>
</evidence>
<feature type="transmembrane region" description="Helical" evidence="13">
    <location>
        <begin position="110"/>
        <end position="128"/>
    </location>
</feature>
<evidence type="ECO:0000256" key="1">
    <source>
        <dbReference type="ARBA" id="ARBA00004141"/>
    </source>
</evidence>
<proteinExistence type="inferred from homology"/>
<gene>
    <name evidence="14" type="ORF">ACFQ4L_02860</name>
</gene>
<dbReference type="Pfam" id="PF06736">
    <property type="entry name" value="TMEM175"/>
    <property type="match status" value="1"/>
</dbReference>
<evidence type="ECO:0000256" key="7">
    <source>
        <dbReference type="ARBA" id="ARBA00022958"/>
    </source>
</evidence>
<feature type="transmembrane region" description="Helical" evidence="13">
    <location>
        <begin position="153"/>
        <end position="179"/>
    </location>
</feature>
<name>A0ABW4DMH5_9LACO</name>
<keyword evidence="11" id="KW-0407">Ion channel</keyword>
<accession>A0ABW4DMH5</accession>
<keyword evidence="9" id="KW-0406">Ion transport</keyword>
<dbReference type="PANTHER" id="PTHR31462">
    <property type="entry name" value="ENDOSOMAL/LYSOSOMAL POTASSIUM CHANNEL TMEM175"/>
    <property type="match status" value="1"/>
</dbReference>
<keyword evidence="10 13" id="KW-0472">Membrane</keyword>
<evidence type="ECO:0000256" key="12">
    <source>
        <dbReference type="ARBA" id="ARBA00034430"/>
    </source>
</evidence>
<organism evidence="14 15">
    <name type="scientific">Lapidilactobacillus mulanensis</name>
    <dbReference type="NCBI Taxonomy" id="2485999"/>
    <lineage>
        <taxon>Bacteria</taxon>
        <taxon>Bacillati</taxon>
        <taxon>Bacillota</taxon>
        <taxon>Bacilli</taxon>
        <taxon>Lactobacillales</taxon>
        <taxon>Lactobacillaceae</taxon>
        <taxon>Lapidilactobacillus</taxon>
    </lineage>
</organism>
<comment type="subcellular location">
    <subcellularLocation>
        <location evidence="1">Membrane</location>
        <topology evidence="1">Multi-pass membrane protein</topology>
    </subcellularLocation>
</comment>
<dbReference type="InterPro" id="IPR010617">
    <property type="entry name" value="TMEM175-like"/>
</dbReference>
<protein>
    <submittedName>
        <fullName evidence="14">TMEM175 family protein</fullName>
    </submittedName>
</protein>
<evidence type="ECO:0000313" key="14">
    <source>
        <dbReference type="EMBL" id="MFD1465031.1"/>
    </source>
</evidence>
<keyword evidence="8 13" id="KW-1133">Transmembrane helix</keyword>
<reference evidence="15" key="1">
    <citation type="journal article" date="2019" name="Int. J. Syst. Evol. Microbiol.">
        <title>The Global Catalogue of Microorganisms (GCM) 10K type strain sequencing project: providing services to taxonomists for standard genome sequencing and annotation.</title>
        <authorList>
            <consortium name="The Broad Institute Genomics Platform"/>
            <consortium name="The Broad Institute Genome Sequencing Center for Infectious Disease"/>
            <person name="Wu L."/>
            <person name="Ma J."/>
        </authorList>
    </citation>
    <scope>NUCLEOTIDE SEQUENCE [LARGE SCALE GENOMIC DNA]</scope>
    <source>
        <strain evidence="15">CCM 8951</strain>
    </source>
</reference>
<keyword evidence="15" id="KW-1185">Reference proteome</keyword>
<evidence type="ECO:0000256" key="8">
    <source>
        <dbReference type="ARBA" id="ARBA00022989"/>
    </source>
</evidence>
<evidence type="ECO:0000256" key="11">
    <source>
        <dbReference type="ARBA" id="ARBA00023303"/>
    </source>
</evidence>
<sequence>MPKLKKRLDAFSDAIIAIIITIIVLELPIKVVNGTVNFRQLFLSIGIYAVSFCFVANMWYQHALVFDEVDTITNQDVVRDLIFLMLLSLMPTFTRLMSTDPIRPTVMLYGLLYLILIGYFQFLAHGILRQKYQSDEDFSRIYKSIYGRKSSRYLYVIIIGLIVLGYFIPKVAMILYIAIPICSFLLNSQEREEINDMNALPADGRQRFLAMPDSDKIRFGKMIRSYLVKNRNRSALNTPDQQQAWQQLVQQAQTEFNISEEDLTKWFAGHRQRINRQVR</sequence>